<name>A0ABV2A9B2_9GAMM</name>
<dbReference type="InterPro" id="IPR027417">
    <property type="entry name" value="P-loop_NTPase"/>
</dbReference>
<sequence length="216" mass="23688">MRTCLTVGLTGGIASGKSTVQNAFAALGVPVLDADQVAREVVAPGSPALDAIAREFGADMLLADGSLDRRRMREHVFAEPQRLRRLEAITHPPIRARMRTWLSEQRAPYCVLSVAILLEARMHDLVDRVLVVDVPVAVQRERLRARDGIDDVLIERMLAAQSSREARLAAADDVLRNDGPLARTQQHVERLHRFYLGLAADGTPKAPGLRLPASVI</sequence>
<evidence type="ECO:0000313" key="7">
    <source>
        <dbReference type="EMBL" id="MES0873848.1"/>
    </source>
</evidence>
<dbReference type="InterPro" id="IPR001977">
    <property type="entry name" value="Depp_CoAkinase"/>
</dbReference>
<keyword evidence="4 5" id="KW-0173">Coenzyme A biosynthesis</keyword>
<dbReference type="RefSeq" id="WP_352888704.1">
    <property type="nucleotide sequence ID" value="NZ_JBEPIJ010000006.1"/>
</dbReference>
<evidence type="ECO:0000256" key="3">
    <source>
        <dbReference type="ARBA" id="ARBA00022840"/>
    </source>
</evidence>
<dbReference type="GO" id="GO:0004140">
    <property type="term" value="F:dephospho-CoA kinase activity"/>
    <property type="evidence" value="ECO:0007669"/>
    <property type="project" value="UniProtKB-EC"/>
</dbReference>
<proteinExistence type="inferred from homology"/>
<reference evidence="7 8" key="1">
    <citation type="submission" date="2024-06" db="EMBL/GenBank/DDBJ databases">
        <authorList>
            <person name="Li Z."/>
            <person name="Jiang Y."/>
        </authorList>
    </citation>
    <scope>NUCLEOTIDE SEQUENCE [LARGE SCALE GENOMIC DNA]</scope>
    <source>
        <strain evidence="7 8">HSW-8</strain>
    </source>
</reference>
<keyword evidence="8" id="KW-1185">Reference proteome</keyword>
<comment type="catalytic activity">
    <reaction evidence="5">
        <text>3'-dephospho-CoA + ATP = ADP + CoA + H(+)</text>
        <dbReference type="Rhea" id="RHEA:18245"/>
        <dbReference type="ChEBI" id="CHEBI:15378"/>
        <dbReference type="ChEBI" id="CHEBI:30616"/>
        <dbReference type="ChEBI" id="CHEBI:57287"/>
        <dbReference type="ChEBI" id="CHEBI:57328"/>
        <dbReference type="ChEBI" id="CHEBI:456216"/>
        <dbReference type="EC" id="2.7.1.24"/>
    </reaction>
</comment>
<comment type="similarity">
    <text evidence="1 5">Belongs to the CoaE family.</text>
</comment>
<dbReference type="Pfam" id="PF01121">
    <property type="entry name" value="CoaE"/>
    <property type="match status" value="1"/>
</dbReference>
<dbReference type="Gene3D" id="3.40.50.300">
    <property type="entry name" value="P-loop containing nucleotide triphosphate hydrolases"/>
    <property type="match status" value="1"/>
</dbReference>
<dbReference type="EC" id="2.7.1.24" evidence="5 6"/>
<comment type="pathway">
    <text evidence="5">Cofactor biosynthesis; coenzyme A biosynthesis; CoA from (R)-pantothenate: step 5/5.</text>
</comment>
<evidence type="ECO:0000256" key="6">
    <source>
        <dbReference type="NCBIfam" id="TIGR00152"/>
    </source>
</evidence>
<dbReference type="CDD" id="cd02022">
    <property type="entry name" value="DPCK"/>
    <property type="match status" value="1"/>
</dbReference>
<keyword evidence="5 7" id="KW-0418">Kinase</keyword>
<dbReference type="Proteomes" id="UP001465331">
    <property type="component" value="Unassembled WGS sequence"/>
</dbReference>
<keyword evidence="5 7" id="KW-0808">Transferase</keyword>
<evidence type="ECO:0000256" key="4">
    <source>
        <dbReference type="ARBA" id="ARBA00022993"/>
    </source>
</evidence>
<evidence type="ECO:0000256" key="5">
    <source>
        <dbReference type="HAMAP-Rule" id="MF_00376"/>
    </source>
</evidence>
<dbReference type="HAMAP" id="MF_00376">
    <property type="entry name" value="Dephospho_CoA_kinase"/>
    <property type="match status" value="1"/>
</dbReference>
<comment type="subcellular location">
    <subcellularLocation>
        <location evidence="5">Cytoplasm</location>
    </subcellularLocation>
</comment>
<dbReference type="PANTHER" id="PTHR10695:SF46">
    <property type="entry name" value="BIFUNCTIONAL COENZYME A SYNTHASE-RELATED"/>
    <property type="match status" value="1"/>
</dbReference>
<dbReference type="PROSITE" id="PS51219">
    <property type="entry name" value="DPCK"/>
    <property type="match status" value="1"/>
</dbReference>
<protein>
    <recommendedName>
        <fullName evidence="5 6">Dephospho-CoA kinase</fullName>
        <ecNumber evidence="5 6">2.7.1.24</ecNumber>
    </recommendedName>
    <alternativeName>
        <fullName evidence="5">Dephosphocoenzyme A kinase</fullName>
    </alternativeName>
</protein>
<feature type="binding site" evidence="5">
    <location>
        <begin position="14"/>
        <end position="19"/>
    </location>
    <ligand>
        <name>ATP</name>
        <dbReference type="ChEBI" id="CHEBI:30616"/>
    </ligand>
</feature>
<dbReference type="SUPFAM" id="SSF52540">
    <property type="entry name" value="P-loop containing nucleoside triphosphate hydrolases"/>
    <property type="match status" value="1"/>
</dbReference>
<evidence type="ECO:0000313" key="8">
    <source>
        <dbReference type="Proteomes" id="UP001465331"/>
    </source>
</evidence>
<keyword evidence="3 5" id="KW-0067">ATP-binding</keyword>
<dbReference type="PANTHER" id="PTHR10695">
    <property type="entry name" value="DEPHOSPHO-COA KINASE-RELATED"/>
    <property type="match status" value="1"/>
</dbReference>
<organism evidence="7 8">
    <name type="scientific">Sinimarinibacterium thermocellulolyticum</name>
    <dbReference type="NCBI Taxonomy" id="3170016"/>
    <lineage>
        <taxon>Bacteria</taxon>
        <taxon>Pseudomonadati</taxon>
        <taxon>Pseudomonadota</taxon>
        <taxon>Gammaproteobacteria</taxon>
        <taxon>Nevskiales</taxon>
        <taxon>Nevskiaceae</taxon>
        <taxon>Sinimarinibacterium</taxon>
    </lineage>
</organism>
<comment type="function">
    <text evidence="5">Catalyzes the phosphorylation of the 3'-hydroxyl group of dephosphocoenzyme A to form coenzyme A.</text>
</comment>
<comment type="caution">
    <text evidence="7">The sequence shown here is derived from an EMBL/GenBank/DDBJ whole genome shotgun (WGS) entry which is preliminary data.</text>
</comment>
<keyword evidence="2 5" id="KW-0547">Nucleotide-binding</keyword>
<dbReference type="NCBIfam" id="TIGR00152">
    <property type="entry name" value="dephospho-CoA kinase"/>
    <property type="match status" value="1"/>
</dbReference>
<evidence type="ECO:0000256" key="1">
    <source>
        <dbReference type="ARBA" id="ARBA00009018"/>
    </source>
</evidence>
<evidence type="ECO:0000256" key="2">
    <source>
        <dbReference type="ARBA" id="ARBA00022741"/>
    </source>
</evidence>
<gene>
    <name evidence="5 7" type="primary">coaE</name>
    <name evidence="7" type="ORF">ABSH63_07525</name>
</gene>
<keyword evidence="5" id="KW-0963">Cytoplasm</keyword>
<dbReference type="EMBL" id="JBEPIJ010000006">
    <property type="protein sequence ID" value="MES0873848.1"/>
    <property type="molecule type" value="Genomic_DNA"/>
</dbReference>
<accession>A0ABV2A9B2</accession>